<dbReference type="InterPro" id="IPR050563">
    <property type="entry name" value="4-hydroxybenzoyl-CoA_TE"/>
</dbReference>
<dbReference type="PROSITE" id="PS01328">
    <property type="entry name" value="4HBCOA_THIOESTERASE"/>
    <property type="match status" value="1"/>
</dbReference>
<keyword evidence="2" id="KW-0378">Hydrolase</keyword>
<organism evidence="3">
    <name type="scientific">Hydrogenophaga sp. 4-CBA</name>
    <dbReference type="NCBI Taxonomy" id="1811590"/>
    <lineage>
        <taxon>Bacteria</taxon>
        <taxon>Pseudomonadati</taxon>
        <taxon>Pseudomonadota</taxon>
        <taxon>Betaproteobacteria</taxon>
        <taxon>Burkholderiales</taxon>
        <taxon>Comamonadaceae</taxon>
        <taxon>Hydrogenophaga</taxon>
    </lineage>
</organism>
<reference evidence="3" key="1">
    <citation type="submission" date="2016-12" db="EMBL/GenBank/DDBJ databases">
        <authorList>
            <person name="Song W.-J."/>
            <person name="Kurnit D.M."/>
        </authorList>
    </citation>
    <scope>NUCLEOTIDE SEQUENCE</scope>
    <source>
        <strain evidence="3">4-CBA</strain>
    </source>
</reference>
<dbReference type="PANTHER" id="PTHR31793">
    <property type="entry name" value="4-HYDROXYBENZOYL-COA THIOESTERASE FAMILY MEMBER"/>
    <property type="match status" value="1"/>
</dbReference>
<accession>A0A1U9W0Q1</accession>
<protein>
    <submittedName>
        <fullName evidence="3">FcbC</fullName>
    </submittedName>
</protein>
<dbReference type="Gene3D" id="3.10.129.10">
    <property type="entry name" value="Hotdog Thioesterase"/>
    <property type="match status" value="1"/>
</dbReference>
<gene>
    <name evidence="3" type="primary">fcbC</name>
</gene>
<evidence type="ECO:0000256" key="1">
    <source>
        <dbReference type="ARBA" id="ARBA00005953"/>
    </source>
</evidence>
<sequence>MPRQVTFEQRVEFGDCDPVGIVWFPNYFRWLDAASRNFFIFCGVPPWRATLAERGIVGTPLVSSNANFSSPVSYDDVLLIETEVREWGRKSFVQHHRVLRLSNSGEAPQLVMEADETRVFAGYQEGRLRAIPIPEDYLALCK</sequence>
<dbReference type="Pfam" id="PF13279">
    <property type="entry name" value="4HBT_2"/>
    <property type="match status" value="1"/>
</dbReference>
<evidence type="ECO:0000256" key="2">
    <source>
        <dbReference type="ARBA" id="ARBA00022801"/>
    </source>
</evidence>
<dbReference type="EMBL" id="KY288020">
    <property type="protein sequence ID" value="AQY16566.1"/>
    <property type="molecule type" value="Genomic_DNA"/>
</dbReference>
<proteinExistence type="inferred from homology"/>
<comment type="similarity">
    <text evidence="1">Belongs to the 4-hydroxybenzoyl-CoA thioesterase family.</text>
</comment>
<dbReference type="InterPro" id="IPR029069">
    <property type="entry name" value="HotDog_dom_sf"/>
</dbReference>
<dbReference type="AlphaFoldDB" id="A0A1U9W0Q1"/>
<name>A0A1U9W0Q1_9BURK</name>
<dbReference type="GO" id="GO:0047617">
    <property type="term" value="F:fatty acyl-CoA hydrolase activity"/>
    <property type="evidence" value="ECO:0007669"/>
    <property type="project" value="TreeGrafter"/>
</dbReference>
<dbReference type="SUPFAM" id="SSF54637">
    <property type="entry name" value="Thioesterase/thiol ester dehydrase-isomerase"/>
    <property type="match status" value="1"/>
</dbReference>
<dbReference type="InterPro" id="IPR008272">
    <property type="entry name" value="HB-CoA_thioesterase_AS"/>
</dbReference>
<evidence type="ECO:0000313" key="3">
    <source>
        <dbReference type="EMBL" id="AQY16566.1"/>
    </source>
</evidence>
<dbReference type="CDD" id="cd00586">
    <property type="entry name" value="4HBT"/>
    <property type="match status" value="1"/>
</dbReference>
<dbReference type="PANTHER" id="PTHR31793:SF27">
    <property type="entry name" value="NOVEL THIOESTERASE SUPERFAMILY DOMAIN AND SAPOSIN A-TYPE DOMAIN CONTAINING PROTEIN (0610012H03RIK)"/>
    <property type="match status" value="1"/>
</dbReference>